<dbReference type="SUPFAM" id="SSF51735">
    <property type="entry name" value="NAD(P)-binding Rossmann-fold domains"/>
    <property type="match status" value="1"/>
</dbReference>
<dbReference type="InterPro" id="IPR010099">
    <property type="entry name" value="SDR39U1"/>
</dbReference>
<dbReference type="Gene3D" id="3.40.50.720">
    <property type="entry name" value="NAD(P)-binding Rossmann-like Domain"/>
    <property type="match status" value="1"/>
</dbReference>
<keyword evidence="5" id="KW-1185">Reference proteome</keyword>
<dbReference type="InterPro" id="IPR036291">
    <property type="entry name" value="NAD(P)-bd_dom_sf"/>
</dbReference>
<dbReference type="InterPro" id="IPR013549">
    <property type="entry name" value="DUF1731"/>
</dbReference>
<comment type="caution">
    <text evidence="4">The sequence shown here is derived from an EMBL/GenBank/DDBJ whole genome shotgun (WGS) entry which is preliminary data.</text>
</comment>
<feature type="domain" description="DUF1731" evidence="3">
    <location>
        <begin position="251"/>
        <end position="295"/>
    </location>
</feature>
<accession>A0A370CJ27</accession>
<dbReference type="NCBIfam" id="TIGR01777">
    <property type="entry name" value="yfcH"/>
    <property type="match status" value="1"/>
</dbReference>
<evidence type="ECO:0000313" key="4">
    <source>
        <dbReference type="EMBL" id="RDH40858.1"/>
    </source>
</evidence>
<sequence length="300" mass="33761">MNILIAGASGFIGKSLVSALAPSHKITVLGRNRRRLKQIFPEQRAIDFPGLATEPIENYTVVINLCGESIDKRWTVQQKEKIISSRVEPTEKLANWVLRSPTPERIRFLNASAVGIYGLNTIQNAEDTLIKTQEHCFSQQVVCEWELTVEKKLKNKINYTLMRFGVVLKKQQGMLKKLELPYKLGLASILGHGKQQISWIHIEDLVRAIDFVVKNPTFSGPVNMVAPEVITQKSLCQVLAQALDRPCLFKTPTIVVKLIFGQMGSELLLSGQEVIAKKLTKANFSFLYPTFPAAIFHEYK</sequence>
<proteinExistence type="inferred from homology"/>
<dbReference type="Pfam" id="PF01370">
    <property type="entry name" value="Epimerase"/>
    <property type="match status" value="1"/>
</dbReference>
<reference evidence="4 5" key="1">
    <citation type="journal article" date="2017" name="Int. J. Syst. Evol. Microbiol.">
        <title>Aquarickettsiella crustaci n. gen. n. sp. (Gammaproteobacteria: Legionellales: Coxiellaceae); a bacterial pathogen of the freshwater crustacean: Gammarus fossarum (Malacostraca: Amphipoda).</title>
        <authorList>
            <person name="Bojko J."/>
            <person name="Dunn A.M."/>
            <person name="Stebbing P.D."/>
            <person name="Van Aerle R."/>
            <person name="Bacela-Spychalska K."/>
            <person name="Bean T.P."/>
            <person name="Stentiford G.D."/>
        </authorList>
    </citation>
    <scope>NUCLEOTIDE SEQUENCE [LARGE SCALE GENOMIC DNA]</scope>
    <source>
        <strain evidence="4">RA15029</strain>
    </source>
</reference>
<organism evidence="4 5">
    <name type="scientific">Candidatus Aquirickettsiella gammari</name>
    <dbReference type="NCBI Taxonomy" id="2016198"/>
    <lineage>
        <taxon>Bacteria</taxon>
        <taxon>Pseudomonadati</taxon>
        <taxon>Pseudomonadota</taxon>
        <taxon>Gammaproteobacteria</taxon>
        <taxon>Legionellales</taxon>
        <taxon>Coxiellaceae</taxon>
        <taxon>Candidatus Aquirickettsiella</taxon>
    </lineage>
</organism>
<dbReference type="Proteomes" id="UP000226429">
    <property type="component" value="Unassembled WGS sequence"/>
</dbReference>
<comment type="similarity">
    <text evidence="1">Belongs to the NAD(P)-dependent epimerase/dehydratase family. SDR39U1 subfamily.</text>
</comment>
<dbReference type="AlphaFoldDB" id="A0A370CJ27"/>
<evidence type="ECO:0000259" key="3">
    <source>
        <dbReference type="Pfam" id="PF08338"/>
    </source>
</evidence>
<dbReference type="PANTHER" id="PTHR11092:SF0">
    <property type="entry name" value="EPIMERASE FAMILY PROTEIN SDR39U1"/>
    <property type="match status" value="1"/>
</dbReference>
<dbReference type="InterPro" id="IPR001509">
    <property type="entry name" value="Epimerase_deHydtase"/>
</dbReference>
<feature type="domain" description="NAD-dependent epimerase/dehydratase" evidence="2">
    <location>
        <begin position="3"/>
        <end position="217"/>
    </location>
</feature>
<reference evidence="4 5" key="2">
    <citation type="journal article" date="2018" name="J. Invertebr. Pathol.">
        <title>'Candidatus Aquirickettsiella gammari' (Gammaproteobacteria: Legionellales: Coxiellaceae): A bacterial pathogen of the freshwater crustacean Gammarus fossarum (Malacostraca: Amphipoda).</title>
        <authorList>
            <person name="Bojko J."/>
            <person name="Dunn A.M."/>
            <person name="Stebbing P.D."/>
            <person name="van Aerle R."/>
            <person name="Bacela-Spychalska K."/>
            <person name="Bean T.P."/>
            <person name="Urrutia A."/>
            <person name="Stentiford G.D."/>
        </authorList>
    </citation>
    <scope>NUCLEOTIDE SEQUENCE [LARGE SCALE GENOMIC DNA]</scope>
    <source>
        <strain evidence="4">RA15029</strain>
    </source>
</reference>
<dbReference type="PANTHER" id="PTHR11092">
    <property type="entry name" value="SUGAR NUCLEOTIDE EPIMERASE RELATED"/>
    <property type="match status" value="1"/>
</dbReference>
<evidence type="ECO:0000256" key="1">
    <source>
        <dbReference type="ARBA" id="ARBA00009353"/>
    </source>
</evidence>
<protein>
    <submittedName>
        <fullName evidence="4">TIGR01777 family protein</fullName>
    </submittedName>
</protein>
<dbReference type="EMBL" id="NMOS02000003">
    <property type="protein sequence ID" value="RDH40858.1"/>
    <property type="molecule type" value="Genomic_DNA"/>
</dbReference>
<evidence type="ECO:0000259" key="2">
    <source>
        <dbReference type="Pfam" id="PF01370"/>
    </source>
</evidence>
<evidence type="ECO:0000313" key="5">
    <source>
        <dbReference type="Proteomes" id="UP000226429"/>
    </source>
</evidence>
<dbReference type="Pfam" id="PF08338">
    <property type="entry name" value="DUF1731"/>
    <property type="match status" value="1"/>
</dbReference>
<gene>
    <name evidence="4" type="ORF">CFE62_001635</name>
</gene>
<name>A0A370CJ27_9COXI</name>